<keyword evidence="9" id="KW-1133">Transmembrane helix</keyword>
<dbReference type="InterPro" id="IPR027417">
    <property type="entry name" value="P-loop_NTPase"/>
</dbReference>
<dbReference type="SUPFAM" id="SSF52540">
    <property type="entry name" value="P-loop containing nucleoside triphosphate hydrolases"/>
    <property type="match status" value="1"/>
</dbReference>
<keyword evidence="9" id="KW-0812">Transmembrane</keyword>
<dbReference type="HAMAP" id="MF_00376">
    <property type="entry name" value="Dephospho_CoA_kinase"/>
    <property type="match status" value="1"/>
</dbReference>
<organism evidence="10 11">
    <name type="scientific">Prunus persica</name>
    <name type="common">Peach</name>
    <name type="synonym">Amygdalus persica</name>
    <dbReference type="NCBI Taxonomy" id="3760"/>
    <lineage>
        <taxon>Eukaryota</taxon>
        <taxon>Viridiplantae</taxon>
        <taxon>Streptophyta</taxon>
        <taxon>Embryophyta</taxon>
        <taxon>Tracheophyta</taxon>
        <taxon>Spermatophyta</taxon>
        <taxon>Magnoliopsida</taxon>
        <taxon>eudicotyledons</taxon>
        <taxon>Gunneridae</taxon>
        <taxon>Pentapetalae</taxon>
        <taxon>rosids</taxon>
        <taxon>fabids</taxon>
        <taxon>Rosales</taxon>
        <taxon>Rosaceae</taxon>
        <taxon>Amygdaloideae</taxon>
        <taxon>Amygdaleae</taxon>
        <taxon>Prunus</taxon>
    </lineage>
</organism>
<dbReference type="Pfam" id="PF01121">
    <property type="entry name" value="CoaE"/>
    <property type="match status" value="1"/>
</dbReference>
<dbReference type="Proteomes" id="UP000006882">
    <property type="component" value="Chromosome G6"/>
</dbReference>
<name>A0A251NS35_PRUPE</name>
<evidence type="ECO:0000256" key="1">
    <source>
        <dbReference type="ARBA" id="ARBA00009018"/>
    </source>
</evidence>
<evidence type="ECO:0000256" key="9">
    <source>
        <dbReference type="SAM" id="Phobius"/>
    </source>
</evidence>
<dbReference type="GO" id="GO:0004140">
    <property type="term" value="F:dephospho-CoA kinase activity"/>
    <property type="evidence" value="ECO:0000318"/>
    <property type="project" value="GO_Central"/>
</dbReference>
<keyword evidence="2" id="KW-0547">Nucleotide-binding</keyword>
<comment type="function">
    <text evidence="4">Catalyzes the phosphorylation of the 3'-hydroxyl group of dephosphocoenzyme A to form coenzyme A.</text>
</comment>
<dbReference type="GO" id="GO:0015937">
    <property type="term" value="P:coenzyme A biosynthetic process"/>
    <property type="evidence" value="ECO:0000318"/>
    <property type="project" value="GO_Central"/>
</dbReference>
<evidence type="ECO:0000256" key="3">
    <source>
        <dbReference type="ARBA" id="ARBA00022840"/>
    </source>
</evidence>
<dbReference type="GO" id="GO:0005737">
    <property type="term" value="C:cytoplasm"/>
    <property type="evidence" value="ECO:0007669"/>
    <property type="project" value="UniProtKB-ARBA"/>
</dbReference>
<evidence type="ECO:0000313" key="11">
    <source>
        <dbReference type="Proteomes" id="UP000006882"/>
    </source>
</evidence>
<dbReference type="InterPro" id="IPR001977">
    <property type="entry name" value="Depp_CoAkinase"/>
</dbReference>
<dbReference type="Gene3D" id="3.40.50.300">
    <property type="entry name" value="P-loop containing nucleotide triphosphate hydrolases"/>
    <property type="match status" value="1"/>
</dbReference>
<evidence type="ECO:0000256" key="7">
    <source>
        <dbReference type="ARBA" id="ARBA00069592"/>
    </source>
</evidence>
<evidence type="ECO:0000256" key="5">
    <source>
        <dbReference type="ARBA" id="ARBA00060696"/>
    </source>
</evidence>
<keyword evidence="3" id="KW-0067">ATP-binding</keyword>
<comment type="pathway">
    <text evidence="5">Cofactor biosynthesis; coenzyme A biosynthesis; CoA from (R)-pantothenate: step 5/5.</text>
</comment>
<evidence type="ECO:0000256" key="8">
    <source>
        <dbReference type="ARBA" id="ARBA00076292"/>
    </source>
</evidence>
<feature type="transmembrane region" description="Helical" evidence="9">
    <location>
        <begin position="211"/>
        <end position="231"/>
    </location>
</feature>
<dbReference type="STRING" id="3760.A0A251NS35"/>
<dbReference type="AlphaFoldDB" id="A0A251NS35"/>
<dbReference type="eggNOG" id="KOG3220">
    <property type="taxonomic scope" value="Eukaryota"/>
</dbReference>
<gene>
    <name evidence="10" type="ORF">PRUPE_6G179600</name>
</gene>
<accession>A0A251NS35</accession>
<evidence type="ECO:0000256" key="2">
    <source>
        <dbReference type="ARBA" id="ARBA00022741"/>
    </source>
</evidence>
<dbReference type="FunFam" id="3.40.50.300:FF:000485">
    <property type="entry name" value="Dephospho-CoA kinase CAB5"/>
    <property type="match status" value="1"/>
</dbReference>
<dbReference type="Gramene" id="ONI02142">
    <property type="protein sequence ID" value="ONI02142"/>
    <property type="gene ID" value="PRUPE_6G179600"/>
</dbReference>
<dbReference type="GO" id="GO:0005524">
    <property type="term" value="F:ATP binding"/>
    <property type="evidence" value="ECO:0007669"/>
    <property type="project" value="UniProtKB-KW"/>
</dbReference>
<dbReference type="CDD" id="cd02022">
    <property type="entry name" value="DPCK"/>
    <property type="match status" value="1"/>
</dbReference>
<dbReference type="PANTHER" id="PTHR10695:SF46">
    <property type="entry name" value="BIFUNCTIONAL COENZYME A SYNTHASE-RELATED"/>
    <property type="match status" value="1"/>
</dbReference>
<evidence type="ECO:0000256" key="4">
    <source>
        <dbReference type="ARBA" id="ARBA00055723"/>
    </source>
</evidence>
<evidence type="ECO:0000313" key="10">
    <source>
        <dbReference type="EMBL" id="ONI02142.1"/>
    </source>
</evidence>
<evidence type="ECO:0000256" key="6">
    <source>
        <dbReference type="ARBA" id="ARBA00066359"/>
    </source>
</evidence>
<keyword evidence="9" id="KW-0472">Membrane</keyword>
<dbReference type="EC" id="2.7.1.24" evidence="6"/>
<dbReference type="EMBL" id="CM007656">
    <property type="protein sequence ID" value="ONI02142.1"/>
    <property type="molecule type" value="Genomic_DNA"/>
</dbReference>
<dbReference type="PROSITE" id="PS51219">
    <property type="entry name" value="DPCK"/>
    <property type="match status" value="1"/>
</dbReference>
<comment type="similarity">
    <text evidence="1">Belongs to the CoaE family.</text>
</comment>
<dbReference type="NCBIfam" id="TIGR00152">
    <property type="entry name" value="dephospho-CoA kinase"/>
    <property type="match status" value="1"/>
</dbReference>
<proteinExistence type="inferred from homology"/>
<reference evidence="10 11" key="1">
    <citation type="journal article" date="2013" name="Nat. Genet.">
        <title>The high-quality draft genome of peach (Prunus persica) identifies unique patterns of genetic diversity, domestication and genome evolution.</title>
        <authorList>
            <consortium name="International Peach Genome Initiative"/>
            <person name="Verde I."/>
            <person name="Abbott A.G."/>
            <person name="Scalabrin S."/>
            <person name="Jung S."/>
            <person name="Shu S."/>
            <person name="Marroni F."/>
            <person name="Zhebentyayeva T."/>
            <person name="Dettori M.T."/>
            <person name="Grimwood J."/>
            <person name="Cattonaro F."/>
            <person name="Zuccolo A."/>
            <person name="Rossini L."/>
            <person name="Jenkins J."/>
            <person name="Vendramin E."/>
            <person name="Meisel L.A."/>
            <person name="Decroocq V."/>
            <person name="Sosinski B."/>
            <person name="Prochnik S."/>
            <person name="Mitros T."/>
            <person name="Policriti A."/>
            <person name="Cipriani G."/>
            <person name="Dondini L."/>
            <person name="Ficklin S."/>
            <person name="Goodstein D.M."/>
            <person name="Xuan P."/>
            <person name="Del Fabbro C."/>
            <person name="Aramini V."/>
            <person name="Copetti D."/>
            <person name="Gonzalez S."/>
            <person name="Horner D.S."/>
            <person name="Falchi R."/>
            <person name="Lucas S."/>
            <person name="Mica E."/>
            <person name="Maldonado J."/>
            <person name="Lazzari B."/>
            <person name="Bielenberg D."/>
            <person name="Pirona R."/>
            <person name="Miculan M."/>
            <person name="Barakat A."/>
            <person name="Testolin R."/>
            <person name="Stella A."/>
            <person name="Tartarini S."/>
            <person name="Tonutti P."/>
            <person name="Arus P."/>
            <person name="Orellana A."/>
            <person name="Wells C."/>
            <person name="Main D."/>
            <person name="Vizzotto G."/>
            <person name="Silva H."/>
            <person name="Salamini F."/>
            <person name="Schmutz J."/>
            <person name="Morgante M."/>
            <person name="Rokhsar D.S."/>
        </authorList>
    </citation>
    <scope>NUCLEOTIDE SEQUENCE [LARGE SCALE GENOMIC DNA]</scope>
    <source>
        <strain evidence="11">cv. Nemared</strain>
    </source>
</reference>
<protein>
    <recommendedName>
        <fullName evidence="7">Dephospho-CoA kinase</fullName>
        <ecNumber evidence="6">2.7.1.24</ecNumber>
    </recommendedName>
    <alternativeName>
        <fullName evidence="8">Dephosphocoenzyme A kinase</fullName>
    </alternativeName>
</protein>
<dbReference type="PANTHER" id="PTHR10695">
    <property type="entry name" value="DEPHOSPHO-COA KINASE-RELATED"/>
    <property type="match status" value="1"/>
</dbReference>
<sequence>MERKRMRIVGLTGGIASGKSTVSNLFKAHDFPVVEADLVARDVLKKGKTGWKKVVSAFGDDILQPDGEVDRPKLGQIIFSNPEKRKLLNRVLAPYIWFGIFWEVLKLWMEGFKIIVVDVPLLFEAKMEKWTKPIVLVWVDSETQLQRLMLRDSTSEDDAQNRINAQMSLDLKKTKADLVIDNTGSLKDLREQFRSILVIITKPLTWTEFGFSRRGVALFLLSIVVGVLMYFQRSLYTSSL</sequence>
<keyword evidence="11" id="KW-1185">Reference proteome</keyword>